<evidence type="ECO:0000313" key="4">
    <source>
        <dbReference type="Proteomes" id="UP000053237"/>
    </source>
</evidence>
<evidence type="ECO:0000256" key="1">
    <source>
        <dbReference type="SAM" id="MobiDB-lite"/>
    </source>
</evidence>
<keyword evidence="2" id="KW-1133">Transmembrane helix</keyword>
<feature type="transmembrane region" description="Helical" evidence="2">
    <location>
        <begin position="202"/>
        <end position="223"/>
    </location>
</feature>
<name>A0A024GDV4_9STRA</name>
<feature type="region of interest" description="Disordered" evidence="1">
    <location>
        <begin position="164"/>
        <end position="192"/>
    </location>
</feature>
<dbReference type="InParanoid" id="A0A024GDV4"/>
<reference evidence="3 4" key="1">
    <citation type="submission" date="2012-05" db="EMBL/GenBank/DDBJ databases">
        <title>Recombination and specialization in a pathogen metapopulation.</title>
        <authorList>
            <person name="Gardiner A."/>
            <person name="Kemen E."/>
            <person name="Schultz-Larsen T."/>
            <person name="MacLean D."/>
            <person name="Van Oosterhout C."/>
            <person name="Jones J.D.G."/>
        </authorList>
    </citation>
    <scope>NUCLEOTIDE SEQUENCE [LARGE SCALE GENOMIC DNA]</scope>
    <source>
        <strain evidence="3 4">Ac Nc2</strain>
    </source>
</reference>
<sequence length="246" mass="26637">MRKLICQTLFMYLSIDAHDVSVCKDATYFISDDRGDICAGSGSQPSGKACPVKHDIAVESCRVELATYKIDSSTCVAKEDAVCDIVGNNTWGCIFPSIGCNKTKPVAECPAWTLTGTDWINPNFTKSIKELPQVIPDELTQENWFTQETPASDLTSGCENIRIPAATPRPTKSISNKQTDDPTSISTMSSPVKEKISRTSTVIITIAVAAAAIAATVGVSALVRYHLARETALENAYRMDLVLTPR</sequence>
<keyword evidence="2" id="KW-0812">Transmembrane</keyword>
<protein>
    <submittedName>
        <fullName evidence="3">Uncharacterized protein</fullName>
    </submittedName>
</protein>
<keyword evidence="4" id="KW-1185">Reference proteome</keyword>
<evidence type="ECO:0000313" key="3">
    <source>
        <dbReference type="EMBL" id="CCI45051.1"/>
    </source>
</evidence>
<keyword evidence="2" id="KW-0472">Membrane</keyword>
<gene>
    <name evidence="3" type="ORF">BN9_058980</name>
</gene>
<feature type="compositionally biased region" description="Polar residues" evidence="1">
    <location>
        <begin position="170"/>
        <end position="190"/>
    </location>
</feature>
<dbReference type="Proteomes" id="UP000053237">
    <property type="component" value="Unassembled WGS sequence"/>
</dbReference>
<dbReference type="STRING" id="65357.A0A024GDV4"/>
<proteinExistence type="predicted"/>
<organism evidence="3 4">
    <name type="scientific">Albugo candida</name>
    <dbReference type="NCBI Taxonomy" id="65357"/>
    <lineage>
        <taxon>Eukaryota</taxon>
        <taxon>Sar</taxon>
        <taxon>Stramenopiles</taxon>
        <taxon>Oomycota</taxon>
        <taxon>Peronosporomycetes</taxon>
        <taxon>Albuginales</taxon>
        <taxon>Albuginaceae</taxon>
        <taxon>Albugo</taxon>
    </lineage>
</organism>
<evidence type="ECO:0000256" key="2">
    <source>
        <dbReference type="SAM" id="Phobius"/>
    </source>
</evidence>
<comment type="caution">
    <text evidence="3">The sequence shown here is derived from an EMBL/GenBank/DDBJ whole genome shotgun (WGS) entry which is preliminary data.</text>
</comment>
<accession>A0A024GDV4</accession>
<dbReference type="OrthoDB" id="74353at2759"/>
<dbReference type="EMBL" id="CAIX01000087">
    <property type="protein sequence ID" value="CCI45051.1"/>
    <property type="molecule type" value="Genomic_DNA"/>
</dbReference>
<dbReference type="AlphaFoldDB" id="A0A024GDV4"/>